<dbReference type="PROSITE" id="PS00518">
    <property type="entry name" value="ZF_RING_1"/>
    <property type="match status" value="1"/>
</dbReference>
<evidence type="ECO:0000259" key="9">
    <source>
        <dbReference type="PROSITE" id="PS50089"/>
    </source>
</evidence>
<organism evidence="12 13">
    <name type="scientific">Triplophysa rosa</name>
    <name type="common">Cave loach</name>
    <dbReference type="NCBI Taxonomy" id="992332"/>
    <lineage>
        <taxon>Eukaryota</taxon>
        <taxon>Metazoa</taxon>
        <taxon>Chordata</taxon>
        <taxon>Craniata</taxon>
        <taxon>Vertebrata</taxon>
        <taxon>Euteleostomi</taxon>
        <taxon>Actinopterygii</taxon>
        <taxon>Neopterygii</taxon>
        <taxon>Teleostei</taxon>
        <taxon>Ostariophysi</taxon>
        <taxon>Cypriniformes</taxon>
        <taxon>Nemacheilidae</taxon>
        <taxon>Triplophysa</taxon>
    </lineage>
</organism>
<dbReference type="PANTHER" id="PTHR25465:SF32">
    <property type="entry name" value="BLOODTHIRSTY-RELATED GENE FAMILY, MEMBER 16 ISOFORM X1-RELATED"/>
    <property type="match status" value="1"/>
</dbReference>
<evidence type="ECO:0000259" key="11">
    <source>
        <dbReference type="PROSITE" id="PS50188"/>
    </source>
</evidence>
<dbReference type="PROSITE" id="PS50089">
    <property type="entry name" value="ZF_RING_2"/>
    <property type="match status" value="1"/>
</dbReference>
<dbReference type="GO" id="GO:0008270">
    <property type="term" value="F:zinc ion binding"/>
    <property type="evidence" value="ECO:0007669"/>
    <property type="project" value="UniProtKB-KW"/>
</dbReference>
<dbReference type="InterPro" id="IPR001841">
    <property type="entry name" value="Znf_RING"/>
</dbReference>
<dbReference type="Gene3D" id="3.30.160.60">
    <property type="entry name" value="Classic Zinc Finger"/>
    <property type="match status" value="1"/>
</dbReference>
<dbReference type="SUPFAM" id="SSF57845">
    <property type="entry name" value="B-box zinc-binding domain"/>
    <property type="match status" value="1"/>
</dbReference>
<dbReference type="GO" id="GO:0045087">
    <property type="term" value="P:innate immune response"/>
    <property type="evidence" value="ECO:0007669"/>
    <property type="project" value="UniProtKB-KW"/>
</dbReference>
<feature type="region of interest" description="Disordered" evidence="8">
    <location>
        <begin position="1"/>
        <end position="26"/>
    </location>
</feature>
<dbReference type="SMART" id="SM00184">
    <property type="entry name" value="RING"/>
    <property type="match status" value="1"/>
</dbReference>
<dbReference type="Pfam" id="PF00643">
    <property type="entry name" value="zf-B_box"/>
    <property type="match status" value="1"/>
</dbReference>
<dbReference type="SUPFAM" id="SSF57850">
    <property type="entry name" value="RING/U-box"/>
    <property type="match status" value="1"/>
</dbReference>
<dbReference type="PRINTS" id="PR01407">
    <property type="entry name" value="BUTYPHLNCDUF"/>
</dbReference>
<accession>A0A9W7TQL6</accession>
<dbReference type="InterPro" id="IPR006574">
    <property type="entry name" value="PRY"/>
</dbReference>
<dbReference type="Pfam" id="PF13445">
    <property type="entry name" value="zf-RING_UBOX"/>
    <property type="match status" value="1"/>
</dbReference>
<evidence type="ECO:0000313" key="12">
    <source>
        <dbReference type="EMBL" id="KAI7800377.1"/>
    </source>
</evidence>
<evidence type="ECO:0000256" key="7">
    <source>
        <dbReference type="SAM" id="Coils"/>
    </source>
</evidence>
<evidence type="ECO:0000256" key="1">
    <source>
        <dbReference type="ARBA" id="ARBA00022588"/>
    </source>
</evidence>
<dbReference type="Gene3D" id="2.60.120.920">
    <property type="match status" value="1"/>
</dbReference>
<dbReference type="InterPro" id="IPR003877">
    <property type="entry name" value="SPRY_dom"/>
</dbReference>
<dbReference type="InterPro" id="IPR001870">
    <property type="entry name" value="B30.2/SPRY"/>
</dbReference>
<dbReference type="InterPro" id="IPR000315">
    <property type="entry name" value="Znf_B-box"/>
</dbReference>
<proteinExistence type="predicted"/>
<evidence type="ECO:0000256" key="3">
    <source>
        <dbReference type="ARBA" id="ARBA00022771"/>
    </source>
</evidence>
<dbReference type="SMART" id="SM00336">
    <property type="entry name" value="BBOX"/>
    <property type="match status" value="1"/>
</dbReference>
<evidence type="ECO:0000256" key="5">
    <source>
        <dbReference type="ARBA" id="ARBA00022859"/>
    </source>
</evidence>
<dbReference type="OrthoDB" id="6270329at2759"/>
<feature type="coiled-coil region" evidence="7">
    <location>
        <begin position="259"/>
        <end position="305"/>
    </location>
</feature>
<feature type="domain" description="RING-type" evidence="9">
    <location>
        <begin position="36"/>
        <end position="76"/>
    </location>
</feature>
<dbReference type="Pfam" id="PF00622">
    <property type="entry name" value="SPRY"/>
    <property type="match status" value="1"/>
</dbReference>
<dbReference type="PROSITE" id="PS50119">
    <property type="entry name" value="ZF_BBOX"/>
    <property type="match status" value="1"/>
</dbReference>
<comment type="caution">
    <text evidence="12">The sequence shown here is derived from an EMBL/GenBank/DDBJ whole genome shotgun (WGS) entry which is preliminary data.</text>
</comment>
<dbReference type="PANTHER" id="PTHR25465">
    <property type="entry name" value="B-BOX DOMAIN CONTAINING"/>
    <property type="match status" value="1"/>
</dbReference>
<dbReference type="Gene3D" id="4.10.830.40">
    <property type="match status" value="1"/>
</dbReference>
<dbReference type="InterPro" id="IPR058030">
    <property type="entry name" value="TRIM8/14/16/25/29/45/65_CC"/>
</dbReference>
<dbReference type="InterPro" id="IPR017907">
    <property type="entry name" value="Znf_RING_CS"/>
</dbReference>
<dbReference type="SMART" id="SM00449">
    <property type="entry name" value="SPRY"/>
    <property type="match status" value="1"/>
</dbReference>
<evidence type="ECO:0000259" key="10">
    <source>
        <dbReference type="PROSITE" id="PS50119"/>
    </source>
</evidence>
<keyword evidence="2" id="KW-0479">Metal-binding</keyword>
<feature type="domain" description="B30.2/SPRY" evidence="11">
    <location>
        <begin position="355"/>
        <end position="552"/>
    </location>
</feature>
<sequence>MAESSPKSPQARRNSLDRPPISLTSSSSSLSEELQCSICLDVFTDPVTTPCGHNFCKCCLKLCWDMSQDYLCPLCKETFNKRPDFKINTAFTQIVQLFKEMSAQTKSEVLCDMCEDKKIKALKSCLVCQISYCETHLEPHKRIPNLKKHKLIDPVKKPEDYICQKHEKPLEMFCRDDQTYVCLLCAVTDHKTHNTVALEEESEERKPHLMKMQTDVRQMIQDRIKRIQDIKHLAEMGNKSSGKEKADSVQLFTALIRFVERCQAELIEMMEQKQKAAEKHEEDLIEGLEQEIIELKWRDSELENLLRTTDHLHLLQIYPSLCGPIYTNNWPEISVPDTKLSVEPLVRALTKLQKTLDEKLTETVLKTVKHYAVDVNLDPDTAFPNLILSDDGKEVRWGNIKQNLPDNPERFDYCSCVLAKEGFSSGRFYFEVQVKEKNNWDLGVVRESICRKGAVILAPQNGYWTVVLRNGKQYKAYESPSLSLSLRVKPQVVGVFVDYKEGLVSFYDVESRSHIYSFTGQCFTEKLYPYFSPDNDRVGENAAPLIISQSKVVK</sequence>
<dbReference type="PROSITE" id="PS50188">
    <property type="entry name" value="B302_SPRY"/>
    <property type="match status" value="1"/>
</dbReference>
<evidence type="ECO:0000256" key="8">
    <source>
        <dbReference type="SAM" id="MobiDB-lite"/>
    </source>
</evidence>
<keyword evidence="3 6" id="KW-0863">Zinc-finger</keyword>
<feature type="domain" description="B box-type" evidence="10">
    <location>
        <begin position="158"/>
        <end position="198"/>
    </location>
</feature>
<dbReference type="SUPFAM" id="SSF49899">
    <property type="entry name" value="Concanavalin A-like lectins/glucanases"/>
    <property type="match status" value="1"/>
</dbReference>
<reference evidence="12" key="1">
    <citation type="submission" date="2021-02" db="EMBL/GenBank/DDBJ databases">
        <title>Comparative genomics reveals that relaxation of natural selection precedes convergent phenotypic evolution of cavefish.</title>
        <authorList>
            <person name="Peng Z."/>
        </authorList>
    </citation>
    <scope>NUCLEOTIDE SEQUENCE</scope>
    <source>
        <tissue evidence="12">Muscle</tissue>
    </source>
</reference>
<dbReference type="GO" id="GO:0005737">
    <property type="term" value="C:cytoplasm"/>
    <property type="evidence" value="ECO:0007669"/>
    <property type="project" value="UniProtKB-ARBA"/>
</dbReference>
<dbReference type="InterPro" id="IPR013320">
    <property type="entry name" value="ConA-like_dom_sf"/>
</dbReference>
<dbReference type="Gene3D" id="3.30.40.10">
    <property type="entry name" value="Zinc/RING finger domain, C3HC4 (zinc finger)"/>
    <property type="match status" value="1"/>
</dbReference>
<dbReference type="InterPro" id="IPR051051">
    <property type="entry name" value="E3_ubiq-ligase_TRIM/RNF"/>
</dbReference>
<dbReference type="AlphaFoldDB" id="A0A9W7TQL6"/>
<dbReference type="InterPro" id="IPR027370">
    <property type="entry name" value="Znf-RING_euk"/>
</dbReference>
<evidence type="ECO:0000256" key="4">
    <source>
        <dbReference type="ARBA" id="ARBA00022833"/>
    </source>
</evidence>
<dbReference type="Pfam" id="PF13765">
    <property type="entry name" value="PRY"/>
    <property type="match status" value="1"/>
</dbReference>
<dbReference type="InterPro" id="IPR043136">
    <property type="entry name" value="B30.2/SPRY_sf"/>
</dbReference>
<keyword evidence="1" id="KW-0399">Innate immunity</keyword>
<keyword evidence="7" id="KW-0175">Coiled coil</keyword>
<feature type="compositionally biased region" description="Polar residues" evidence="8">
    <location>
        <begin position="1"/>
        <end position="13"/>
    </location>
</feature>
<keyword evidence="13" id="KW-1185">Reference proteome</keyword>
<evidence type="ECO:0000256" key="2">
    <source>
        <dbReference type="ARBA" id="ARBA00022723"/>
    </source>
</evidence>
<dbReference type="InterPro" id="IPR013083">
    <property type="entry name" value="Znf_RING/FYVE/PHD"/>
</dbReference>
<dbReference type="CDD" id="cd13733">
    <property type="entry name" value="SPRY_PRY_C-I_1"/>
    <property type="match status" value="1"/>
</dbReference>
<dbReference type="Proteomes" id="UP001059041">
    <property type="component" value="Linkage Group LG14"/>
</dbReference>
<protein>
    <submittedName>
        <fullName evidence="12">E3 ubiquitin-protein ligase TRIM39-like</fullName>
    </submittedName>
</protein>
<dbReference type="InterPro" id="IPR003879">
    <property type="entry name" value="Butyrophylin_SPRY"/>
</dbReference>
<evidence type="ECO:0000313" key="13">
    <source>
        <dbReference type="Proteomes" id="UP001059041"/>
    </source>
</evidence>
<evidence type="ECO:0000256" key="6">
    <source>
        <dbReference type="PROSITE-ProRule" id="PRU00024"/>
    </source>
</evidence>
<dbReference type="Pfam" id="PF25600">
    <property type="entry name" value="TRIM_CC"/>
    <property type="match status" value="1"/>
</dbReference>
<dbReference type="SMART" id="SM00589">
    <property type="entry name" value="PRY"/>
    <property type="match status" value="1"/>
</dbReference>
<name>A0A9W7TQL6_TRIRA</name>
<dbReference type="EMBL" id="JAFHDT010000014">
    <property type="protein sequence ID" value="KAI7800377.1"/>
    <property type="molecule type" value="Genomic_DNA"/>
</dbReference>
<keyword evidence="5" id="KW-0391">Immunity</keyword>
<dbReference type="CDD" id="cd19769">
    <property type="entry name" value="Bbox2_TRIM16-like"/>
    <property type="match status" value="1"/>
</dbReference>
<keyword evidence="4" id="KW-0862">Zinc</keyword>
<gene>
    <name evidence="12" type="ORF">IRJ41_001816</name>
</gene>
<dbReference type="FunFam" id="2.60.120.920:FF:000004">
    <property type="entry name" value="Butyrophilin subfamily 1 member A1"/>
    <property type="match status" value="1"/>
</dbReference>